<feature type="region of interest" description="Disordered" evidence="1">
    <location>
        <begin position="63"/>
        <end position="110"/>
    </location>
</feature>
<comment type="caution">
    <text evidence="2">The sequence shown here is derived from an EMBL/GenBank/DDBJ whole genome shotgun (WGS) entry which is preliminary data.</text>
</comment>
<organism evidence="2 3">
    <name type="scientific">Diploscapter pachys</name>
    <dbReference type="NCBI Taxonomy" id="2018661"/>
    <lineage>
        <taxon>Eukaryota</taxon>
        <taxon>Metazoa</taxon>
        <taxon>Ecdysozoa</taxon>
        <taxon>Nematoda</taxon>
        <taxon>Chromadorea</taxon>
        <taxon>Rhabditida</taxon>
        <taxon>Rhabditina</taxon>
        <taxon>Rhabditomorpha</taxon>
        <taxon>Rhabditoidea</taxon>
        <taxon>Rhabditidae</taxon>
        <taxon>Diploscapter</taxon>
    </lineage>
</organism>
<keyword evidence="3" id="KW-1185">Reference proteome</keyword>
<sequence length="383" mass="42270">MNCLPDPSEMEVSYDIDVDQEIARVLGHAIDGSASLGHEGHPHHDLENFHKKSANYQRKPHRFHSAERLSYGARIYSPSGGQYRARSSERTNGVSSHEARNSHSREYVTPRPKLRRKILTPRSHRQILVTPPPIEAEPPSAPPITPAPTMAPFTMPTMPTMMPTMPTMPTLPTLPPMFNPFLPSPQSPFLSFMAPQAAQTSNMFPFGLQSPPSPMSPYGLSAPGFGQTYGVSGTQSSAPQPMNIFGVPQQPQQSPMMSLPNYGQQQAQAQPVSVTHIPVQPQPQPVQQIQIQPSRPAQFAAPNYSPQQSNYAQQQQILRNPSKVQPLMKVPGLPNIEPGMDEKPEVVEPQLAPSKTKLNDMYQPPQFNNLGNTLNNFQATYLG</sequence>
<evidence type="ECO:0000256" key="1">
    <source>
        <dbReference type="SAM" id="MobiDB-lite"/>
    </source>
</evidence>
<evidence type="ECO:0000313" key="2">
    <source>
        <dbReference type="EMBL" id="PAV85125.1"/>
    </source>
</evidence>
<gene>
    <name evidence="2" type="ORF">WR25_04540</name>
</gene>
<protein>
    <submittedName>
        <fullName evidence="2">Uncharacterized protein</fullName>
    </submittedName>
</protein>
<name>A0A2A2LG59_9BILA</name>
<dbReference type="EMBL" id="LIAE01006806">
    <property type="protein sequence ID" value="PAV85125.1"/>
    <property type="molecule type" value="Genomic_DNA"/>
</dbReference>
<evidence type="ECO:0000313" key="3">
    <source>
        <dbReference type="Proteomes" id="UP000218231"/>
    </source>
</evidence>
<feature type="compositionally biased region" description="Basic and acidic residues" evidence="1">
    <location>
        <begin position="97"/>
        <end position="108"/>
    </location>
</feature>
<dbReference type="STRING" id="2018661.A0A2A2LG59"/>
<dbReference type="AlphaFoldDB" id="A0A2A2LG59"/>
<dbReference type="Proteomes" id="UP000218231">
    <property type="component" value="Unassembled WGS sequence"/>
</dbReference>
<reference evidence="2 3" key="1">
    <citation type="journal article" date="2017" name="Curr. Biol.">
        <title>Genome architecture and evolution of a unichromosomal asexual nematode.</title>
        <authorList>
            <person name="Fradin H."/>
            <person name="Zegar C."/>
            <person name="Gutwein M."/>
            <person name="Lucas J."/>
            <person name="Kovtun M."/>
            <person name="Corcoran D."/>
            <person name="Baugh L.R."/>
            <person name="Kiontke K."/>
            <person name="Gunsalus K."/>
            <person name="Fitch D.H."/>
            <person name="Piano F."/>
        </authorList>
    </citation>
    <scope>NUCLEOTIDE SEQUENCE [LARGE SCALE GENOMIC DNA]</scope>
    <source>
        <strain evidence="2">PF1309</strain>
    </source>
</reference>
<proteinExistence type="predicted"/>
<accession>A0A2A2LG59</accession>